<evidence type="ECO:0000313" key="2">
    <source>
        <dbReference type="EMBL" id="WOI33333.1"/>
    </source>
</evidence>
<dbReference type="CDD" id="cd02440">
    <property type="entry name" value="AdoMet_MTases"/>
    <property type="match status" value="1"/>
</dbReference>
<dbReference type="GO" id="GO:0032259">
    <property type="term" value="P:methylation"/>
    <property type="evidence" value="ECO:0007669"/>
    <property type="project" value="UniProtKB-KW"/>
</dbReference>
<sequence>MLRFDEETTRLLDIVYQGADITRRRQASFDALRPAAGETIVDIGCGNGLLTLELARAVGSEGKVIGVDPSRDMLGPAKERCRTFDCVEILTGTANSLPIETGTMDKAVSVQVFEYLDDIPGAIAEASRVLKPGGRLVIGDIHLDSLVWFSDEKDRMDRMIASWDQHFTQRDVPAILPSIARDAGFIVEGVAPLTTCDHELKPDGLATMMMQLMARYAVDNSHVPAEEAAAWLAEQKTLAAQGRFFYALTHFVVSARKK</sequence>
<feature type="domain" description="Methyltransferase type 11" evidence="1">
    <location>
        <begin position="41"/>
        <end position="138"/>
    </location>
</feature>
<dbReference type="Proteomes" id="UP001302666">
    <property type="component" value="Chromosome"/>
</dbReference>
<dbReference type="PANTHER" id="PTHR43861">
    <property type="entry name" value="TRANS-ACONITATE 2-METHYLTRANSFERASE-RELATED"/>
    <property type="match status" value="1"/>
</dbReference>
<proteinExistence type="predicted"/>
<dbReference type="Pfam" id="PF08241">
    <property type="entry name" value="Methyltransf_11"/>
    <property type="match status" value="1"/>
</dbReference>
<evidence type="ECO:0000313" key="3">
    <source>
        <dbReference type="Proteomes" id="UP001302666"/>
    </source>
</evidence>
<keyword evidence="3" id="KW-1185">Reference proteome</keyword>
<name>A0ABZ0HGI5_TRISK</name>
<dbReference type="SUPFAM" id="SSF53335">
    <property type="entry name" value="S-adenosyl-L-methionine-dependent methyltransferases"/>
    <property type="match status" value="1"/>
</dbReference>
<dbReference type="PANTHER" id="PTHR43861:SF1">
    <property type="entry name" value="TRANS-ACONITATE 2-METHYLTRANSFERASE"/>
    <property type="match status" value="1"/>
</dbReference>
<keyword evidence="2" id="KW-0808">Transferase</keyword>
<dbReference type="Gene3D" id="3.40.50.150">
    <property type="entry name" value="Vaccinia Virus protein VP39"/>
    <property type="match status" value="1"/>
</dbReference>
<accession>A0ABZ0HGI5</accession>
<keyword evidence="2" id="KW-0489">Methyltransferase</keyword>
<evidence type="ECO:0000259" key="1">
    <source>
        <dbReference type="Pfam" id="PF08241"/>
    </source>
</evidence>
<dbReference type="GO" id="GO:0008168">
    <property type="term" value="F:methyltransferase activity"/>
    <property type="evidence" value="ECO:0007669"/>
    <property type="project" value="UniProtKB-KW"/>
</dbReference>
<dbReference type="EMBL" id="CP136704">
    <property type="protein sequence ID" value="WOI33333.1"/>
    <property type="molecule type" value="Genomic_DNA"/>
</dbReference>
<organism evidence="2 3">
    <name type="scientific">Tritonibacter scottomollicae</name>
    <name type="common">Epibacterium scottomollicae</name>
    <dbReference type="NCBI Taxonomy" id="483013"/>
    <lineage>
        <taxon>Bacteria</taxon>
        <taxon>Pseudomonadati</taxon>
        <taxon>Pseudomonadota</taxon>
        <taxon>Alphaproteobacteria</taxon>
        <taxon>Rhodobacterales</taxon>
        <taxon>Paracoccaceae</taxon>
        <taxon>Tritonibacter</taxon>
    </lineage>
</organism>
<dbReference type="InterPro" id="IPR029063">
    <property type="entry name" value="SAM-dependent_MTases_sf"/>
</dbReference>
<gene>
    <name evidence="2" type="ORF">R1T40_00760</name>
</gene>
<dbReference type="RefSeq" id="WP_317385511.1">
    <property type="nucleotide sequence ID" value="NZ_CP136704.1"/>
</dbReference>
<reference evidence="2 3" key="1">
    <citation type="submission" date="2023-10" db="EMBL/GenBank/DDBJ databases">
        <title>Eight complete genome sequences of bacteria isolated from laboratory stock of Giant Kelp gametophytes.</title>
        <authorList>
            <person name="Tolentino B."/>
            <person name="Nuzhdin S."/>
        </authorList>
    </citation>
    <scope>NUCLEOTIDE SEQUENCE [LARGE SCALE GENOMIC DNA]</scope>
    <source>
        <strain evidence="2 3">LC.270.F.C4</strain>
    </source>
</reference>
<dbReference type="InterPro" id="IPR013216">
    <property type="entry name" value="Methyltransf_11"/>
</dbReference>
<protein>
    <submittedName>
        <fullName evidence="2">Methyltransferase domain-containing protein</fullName>
    </submittedName>
</protein>